<gene>
    <name evidence="2" type="ORF">LCGC14_0468770</name>
</gene>
<protein>
    <submittedName>
        <fullName evidence="2">Uncharacterized protein</fullName>
    </submittedName>
</protein>
<accession>A0A0F9UZI6</accession>
<evidence type="ECO:0000313" key="2">
    <source>
        <dbReference type="EMBL" id="KKN66691.1"/>
    </source>
</evidence>
<comment type="caution">
    <text evidence="2">The sequence shown here is derived from an EMBL/GenBank/DDBJ whole genome shotgun (WGS) entry which is preliminary data.</text>
</comment>
<sequence>MSRIIKPKQPGVIVPKHIIKELLDRVHRQDWEDPDRYERQKKKALTYIPVRAPEVKLFAWERLVREVTHVFHDDLALDPDIRAAAQRACHDAQRQHERDLEFADPEPEAAVMAVSADRAPLRGVDDSDETLASLEWQRKEEETD</sequence>
<proteinExistence type="predicted"/>
<feature type="region of interest" description="Disordered" evidence="1">
    <location>
        <begin position="116"/>
        <end position="144"/>
    </location>
</feature>
<evidence type="ECO:0000256" key="1">
    <source>
        <dbReference type="SAM" id="MobiDB-lite"/>
    </source>
</evidence>
<reference evidence="2" key="1">
    <citation type="journal article" date="2015" name="Nature">
        <title>Complex archaea that bridge the gap between prokaryotes and eukaryotes.</title>
        <authorList>
            <person name="Spang A."/>
            <person name="Saw J.H."/>
            <person name="Jorgensen S.L."/>
            <person name="Zaremba-Niedzwiedzka K."/>
            <person name="Martijn J."/>
            <person name="Lind A.E."/>
            <person name="van Eijk R."/>
            <person name="Schleper C."/>
            <person name="Guy L."/>
            <person name="Ettema T.J."/>
        </authorList>
    </citation>
    <scope>NUCLEOTIDE SEQUENCE</scope>
</reference>
<dbReference type="AlphaFoldDB" id="A0A0F9UZI6"/>
<dbReference type="EMBL" id="LAZR01000493">
    <property type="protein sequence ID" value="KKN66691.1"/>
    <property type="molecule type" value="Genomic_DNA"/>
</dbReference>
<name>A0A0F9UZI6_9ZZZZ</name>
<organism evidence="2">
    <name type="scientific">marine sediment metagenome</name>
    <dbReference type="NCBI Taxonomy" id="412755"/>
    <lineage>
        <taxon>unclassified sequences</taxon>
        <taxon>metagenomes</taxon>
        <taxon>ecological metagenomes</taxon>
    </lineage>
</organism>